<dbReference type="PANTHER" id="PTHR30579:SF7">
    <property type="entry name" value="HTH-TYPE TRANSCRIPTIONAL REGULATOR LRHA-RELATED"/>
    <property type="match status" value="1"/>
</dbReference>
<organism evidence="6 7">
    <name type="scientific">Roseobacter insulae</name>
    <dbReference type="NCBI Taxonomy" id="2859783"/>
    <lineage>
        <taxon>Bacteria</taxon>
        <taxon>Pseudomonadati</taxon>
        <taxon>Pseudomonadota</taxon>
        <taxon>Alphaproteobacteria</taxon>
        <taxon>Rhodobacterales</taxon>
        <taxon>Roseobacteraceae</taxon>
        <taxon>Roseobacter</taxon>
    </lineage>
</organism>
<dbReference type="PROSITE" id="PS50931">
    <property type="entry name" value="HTH_LYSR"/>
    <property type="match status" value="1"/>
</dbReference>
<protein>
    <submittedName>
        <fullName evidence="6">LysR family transcriptional regulator</fullName>
    </submittedName>
</protein>
<proteinExistence type="inferred from homology"/>
<dbReference type="FunFam" id="1.10.10.10:FF:000001">
    <property type="entry name" value="LysR family transcriptional regulator"/>
    <property type="match status" value="1"/>
</dbReference>
<dbReference type="EMBL" id="JAHXDN010000004">
    <property type="protein sequence ID" value="MBW4709214.1"/>
    <property type="molecule type" value="Genomic_DNA"/>
</dbReference>
<gene>
    <name evidence="6" type="ORF">KX928_15590</name>
</gene>
<dbReference type="InterPro" id="IPR050176">
    <property type="entry name" value="LTTR"/>
</dbReference>
<dbReference type="RefSeq" id="WP_219504493.1">
    <property type="nucleotide sequence ID" value="NZ_JAHXDN010000004.1"/>
</dbReference>
<name>A0A9X1K1H3_9RHOB</name>
<dbReference type="GO" id="GO:0003677">
    <property type="term" value="F:DNA binding"/>
    <property type="evidence" value="ECO:0007669"/>
    <property type="project" value="UniProtKB-KW"/>
</dbReference>
<keyword evidence="2" id="KW-0805">Transcription regulation</keyword>
<evidence type="ECO:0000256" key="3">
    <source>
        <dbReference type="ARBA" id="ARBA00023125"/>
    </source>
</evidence>
<dbReference type="InterPro" id="IPR000847">
    <property type="entry name" value="LysR_HTH_N"/>
</dbReference>
<keyword evidence="3" id="KW-0238">DNA-binding</keyword>
<evidence type="ECO:0000256" key="4">
    <source>
        <dbReference type="ARBA" id="ARBA00023163"/>
    </source>
</evidence>
<dbReference type="Proteomes" id="UP001138661">
    <property type="component" value="Unassembled WGS sequence"/>
</dbReference>
<comment type="similarity">
    <text evidence="1">Belongs to the LysR transcriptional regulatory family.</text>
</comment>
<dbReference type="PANTHER" id="PTHR30579">
    <property type="entry name" value="TRANSCRIPTIONAL REGULATOR"/>
    <property type="match status" value="1"/>
</dbReference>
<comment type="caution">
    <text evidence="6">The sequence shown here is derived from an EMBL/GenBank/DDBJ whole genome shotgun (WGS) entry which is preliminary data.</text>
</comment>
<sequence>MENLDSDLLRTFVAVAEAGSVTDGAARIHRSQSATSLQIKRLENILGHPVFERHGRGVVLTETGRRLLPVANEVTDRLDSALRDISQSVIQGKLRLGIPDDHGKARLAEIVARFTRLHPQVELEVTCALSTGFPKALERGQMDLAVYEVEHPSPGEEVLFEDPTRWVSSATRDFSDADTLPVALFDHACWWRDAAIRSLKARGRPYRVIYSSQSVSGVTAAVKAGVAVGLLGKASLERGLSVMAASHGFGPTPPSKLVLAHGSGSGRAPLAAMADVIRAAFMASADRTDSQSN</sequence>
<evidence type="ECO:0000256" key="1">
    <source>
        <dbReference type="ARBA" id="ARBA00009437"/>
    </source>
</evidence>
<dbReference type="AlphaFoldDB" id="A0A9X1K1H3"/>
<evidence type="ECO:0000313" key="7">
    <source>
        <dbReference type="Proteomes" id="UP001138661"/>
    </source>
</evidence>
<dbReference type="GO" id="GO:0003700">
    <property type="term" value="F:DNA-binding transcription factor activity"/>
    <property type="evidence" value="ECO:0007669"/>
    <property type="project" value="InterPro"/>
</dbReference>
<dbReference type="Pfam" id="PF00126">
    <property type="entry name" value="HTH_1"/>
    <property type="match status" value="1"/>
</dbReference>
<dbReference type="InterPro" id="IPR005119">
    <property type="entry name" value="LysR_subst-bd"/>
</dbReference>
<accession>A0A9X1K1H3</accession>
<feature type="domain" description="HTH lysR-type" evidence="5">
    <location>
        <begin position="4"/>
        <end position="61"/>
    </location>
</feature>
<evidence type="ECO:0000313" key="6">
    <source>
        <dbReference type="EMBL" id="MBW4709214.1"/>
    </source>
</evidence>
<keyword evidence="4" id="KW-0804">Transcription</keyword>
<dbReference type="Pfam" id="PF03466">
    <property type="entry name" value="LysR_substrate"/>
    <property type="match status" value="1"/>
</dbReference>
<keyword evidence="7" id="KW-1185">Reference proteome</keyword>
<evidence type="ECO:0000259" key="5">
    <source>
        <dbReference type="PROSITE" id="PS50931"/>
    </source>
</evidence>
<reference evidence="6" key="1">
    <citation type="submission" date="2021-07" db="EMBL/GenBank/DDBJ databases">
        <title>Roseobacter insulae sp. nov., isolated from a tidal flat.</title>
        <authorList>
            <person name="Park S."/>
            <person name="Yoon J.-H."/>
        </authorList>
    </citation>
    <scope>NUCLEOTIDE SEQUENCE</scope>
    <source>
        <strain evidence="6">YSTF-M11</strain>
    </source>
</reference>
<evidence type="ECO:0000256" key="2">
    <source>
        <dbReference type="ARBA" id="ARBA00023015"/>
    </source>
</evidence>